<evidence type="ECO:0000259" key="2">
    <source>
        <dbReference type="Pfam" id="PF03413"/>
    </source>
</evidence>
<feature type="transmembrane region" description="Helical" evidence="1">
    <location>
        <begin position="12"/>
        <end position="34"/>
    </location>
</feature>
<dbReference type="PANTHER" id="PTHR34219">
    <property type="entry name" value="IRON-REGULATED INNER MEMBRANE PROTEIN-RELATED"/>
    <property type="match status" value="1"/>
</dbReference>
<protein>
    <submittedName>
        <fullName evidence="3">Putative iron-regulated membrane protein</fullName>
    </submittedName>
</protein>
<feature type="transmembrane region" description="Helical" evidence="1">
    <location>
        <begin position="344"/>
        <end position="364"/>
    </location>
</feature>
<evidence type="ECO:0000313" key="4">
    <source>
        <dbReference type="Proteomes" id="UP000293874"/>
    </source>
</evidence>
<feature type="transmembrane region" description="Helical" evidence="1">
    <location>
        <begin position="143"/>
        <end position="163"/>
    </location>
</feature>
<dbReference type="InterPro" id="IPR025711">
    <property type="entry name" value="PepSY"/>
</dbReference>
<dbReference type="PROSITE" id="PS51257">
    <property type="entry name" value="PROKAR_LIPOPROTEIN"/>
    <property type="match status" value="1"/>
</dbReference>
<dbReference type="AlphaFoldDB" id="A0A4Q7MRF4"/>
<name>A0A4Q7MRF4_9BACT</name>
<gene>
    <name evidence="3" type="ORF">EV199_3229</name>
</gene>
<keyword evidence="1" id="KW-0812">Transmembrane</keyword>
<dbReference type="OrthoDB" id="111691at2"/>
<dbReference type="Pfam" id="PF03929">
    <property type="entry name" value="PepSY_TM"/>
    <property type="match status" value="1"/>
</dbReference>
<proteinExistence type="predicted"/>
<evidence type="ECO:0000256" key="1">
    <source>
        <dbReference type="SAM" id="Phobius"/>
    </source>
</evidence>
<sequence length="390" mass="44524">MTLKKVVGKLHLWLGLASGLIVFIIAITGCIYAFQAEISDLTQPYRFVEKSDKPQLTPSQFKAIADSVLPGKHPHSINYDTREGRAAAIIFYSPDPEYYYSVYVNQYTGEVLKVKDMLHGDFFRFILDGHFYLWLPDAIGQSVVAWSTVVFVVMMISGIFLWWPRNRAARKQRFKVKFNASWKRVNYDIHNVLGFYMSWVAIVLAVTGLVWGFQWFAKTLYAVTGGEKTYEFYEPHSTDKNIATYTPTAAVDVIYEKMKAEYPAAEMFEVHYPETDSSSLGVAINPDVDTYWKSDYRYFDQYTLKEIEVTHIYGKFKDANAADKLARMNYDLHTGAVWGLPGKILMFCASLIAASLPVTGFLLWRGRHRAKKKPVGKPTSPKNVLDLQQA</sequence>
<keyword evidence="4" id="KW-1185">Reference proteome</keyword>
<evidence type="ECO:0000313" key="3">
    <source>
        <dbReference type="EMBL" id="RZS71326.1"/>
    </source>
</evidence>
<dbReference type="EMBL" id="SGXA01000002">
    <property type="protein sequence ID" value="RZS71326.1"/>
    <property type="molecule type" value="Genomic_DNA"/>
</dbReference>
<dbReference type="Pfam" id="PF03413">
    <property type="entry name" value="PepSY"/>
    <property type="match status" value="1"/>
</dbReference>
<dbReference type="InterPro" id="IPR005625">
    <property type="entry name" value="PepSY-ass_TM"/>
</dbReference>
<feature type="domain" description="PepSY" evidence="2">
    <location>
        <begin position="56"/>
        <end position="114"/>
    </location>
</feature>
<organism evidence="3 4">
    <name type="scientific">Pseudobacter ginsenosidimutans</name>
    <dbReference type="NCBI Taxonomy" id="661488"/>
    <lineage>
        <taxon>Bacteria</taxon>
        <taxon>Pseudomonadati</taxon>
        <taxon>Bacteroidota</taxon>
        <taxon>Chitinophagia</taxon>
        <taxon>Chitinophagales</taxon>
        <taxon>Chitinophagaceae</taxon>
        <taxon>Pseudobacter</taxon>
    </lineage>
</organism>
<accession>A0A4Q7MRF4</accession>
<reference evidence="3 4" key="1">
    <citation type="submission" date="2019-02" db="EMBL/GenBank/DDBJ databases">
        <title>Genomic Encyclopedia of Type Strains, Phase IV (KMG-IV): sequencing the most valuable type-strain genomes for metagenomic binning, comparative biology and taxonomic classification.</title>
        <authorList>
            <person name="Goeker M."/>
        </authorList>
    </citation>
    <scope>NUCLEOTIDE SEQUENCE [LARGE SCALE GENOMIC DNA]</scope>
    <source>
        <strain evidence="3 4">DSM 18116</strain>
    </source>
</reference>
<keyword evidence="1" id="KW-1133">Transmembrane helix</keyword>
<comment type="caution">
    <text evidence="3">The sequence shown here is derived from an EMBL/GenBank/DDBJ whole genome shotgun (WGS) entry which is preliminary data.</text>
</comment>
<feature type="transmembrane region" description="Helical" evidence="1">
    <location>
        <begin position="193"/>
        <end position="213"/>
    </location>
</feature>
<dbReference type="RefSeq" id="WP_130541844.1">
    <property type="nucleotide sequence ID" value="NZ_CP042431.1"/>
</dbReference>
<keyword evidence="1" id="KW-0472">Membrane</keyword>
<dbReference type="Proteomes" id="UP000293874">
    <property type="component" value="Unassembled WGS sequence"/>
</dbReference>
<dbReference type="PANTHER" id="PTHR34219:SF3">
    <property type="entry name" value="BLL7967 PROTEIN"/>
    <property type="match status" value="1"/>
</dbReference>